<keyword evidence="9" id="KW-1185">Reference proteome</keyword>
<dbReference type="Pfam" id="PF00909">
    <property type="entry name" value="Ammonium_transp"/>
    <property type="match status" value="1"/>
</dbReference>
<dbReference type="Proteomes" id="UP000199345">
    <property type="component" value="Unassembled WGS sequence"/>
</dbReference>
<feature type="compositionally biased region" description="Polar residues" evidence="5">
    <location>
        <begin position="499"/>
        <end position="509"/>
    </location>
</feature>
<feature type="domain" description="Ammonium transporter AmtB-like" evidence="7">
    <location>
        <begin position="134"/>
        <end position="463"/>
    </location>
</feature>
<dbReference type="AlphaFoldDB" id="A0A1I0CVD5"/>
<dbReference type="EMBL" id="FOIA01000016">
    <property type="protein sequence ID" value="SET23588.1"/>
    <property type="molecule type" value="Genomic_DNA"/>
</dbReference>
<evidence type="ECO:0000256" key="6">
    <source>
        <dbReference type="SAM" id="Phobius"/>
    </source>
</evidence>
<feature type="transmembrane region" description="Helical" evidence="6">
    <location>
        <begin position="373"/>
        <end position="393"/>
    </location>
</feature>
<feature type="transmembrane region" description="Helical" evidence="6">
    <location>
        <begin position="414"/>
        <end position="432"/>
    </location>
</feature>
<feature type="transmembrane region" description="Helical" evidence="6">
    <location>
        <begin position="293"/>
        <end position="314"/>
    </location>
</feature>
<feature type="region of interest" description="Disordered" evidence="5">
    <location>
        <begin position="499"/>
        <end position="525"/>
    </location>
</feature>
<gene>
    <name evidence="8" type="ORF">SAMN05216326_11655</name>
</gene>
<keyword evidence="3 6" id="KW-1133">Transmembrane helix</keyword>
<evidence type="ECO:0000313" key="9">
    <source>
        <dbReference type="Proteomes" id="UP000199345"/>
    </source>
</evidence>
<dbReference type="InterPro" id="IPR002229">
    <property type="entry name" value="RhesusRHD"/>
</dbReference>
<dbReference type="SUPFAM" id="SSF111352">
    <property type="entry name" value="Ammonium transporter"/>
    <property type="match status" value="1"/>
</dbReference>
<organism evidence="8 9">
    <name type="scientific">Nitrosomonas marina</name>
    <dbReference type="NCBI Taxonomy" id="917"/>
    <lineage>
        <taxon>Bacteria</taxon>
        <taxon>Pseudomonadati</taxon>
        <taxon>Pseudomonadota</taxon>
        <taxon>Betaproteobacteria</taxon>
        <taxon>Nitrosomonadales</taxon>
        <taxon>Nitrosomonadaceae</taxon>
        <taxon>Nitrosomonas</taxon>
    </lineage>
</organism>
<keyword evidence="4 6" id="KW-0472">Membrane</keyword>
<dbReference type="GO" id="GO:0005886">
    <property type="term" value="C:plasma membrane"/>
    <property type="evidence" value="ECO:0007669"/>
    <property type="project" value="InterPro"/>
</dbReference>
<reference evidence="9" key="1">
    <citation type="submission" date="2016-10" db="EMBL/GenBank/DDBJ databases">
        <authorList>
            <person name="Varghese N."/>
            <person name="Submissions S."/>
        </authorList>
    </citation>
    <scope>NUCLEOTIDE SEQUENCE [LARGE SCALE GENOMIC DNA]</scope>
    <source>
        <strain evidence="9">Nm71</strain>
    </source>
</reference>
<dbReference type="GO" id="GO:0008519">
    <property type="term" value="F:ammonium channel activity"/>
    <property type="evidence" value="ECO:0007669"/>
    <property type="project" value="InterPro"/>
</dbReference>
<evidence type="ECO:0000256" key="5">
    <source>
        <dbReference type="SAM" id="MobiDB-lite"/>
    </source>
</evidence>
<evidence type="ECO:0000313" key="8">
    <source>
        <dbReference type="EMBL" id="SET23588.1"/>
    </source>
</evidence>
<dbReference type="InterPro" id="IPR029020">
    <property type="entry name" value="Ammonium/urea_transptr"/>
</dbReference>
<evidence type="ECO:0000259" key="7">
    <source>
        <dbReference type="Pfam" id="PF00909"/>
    </source>
</evidence>
<dbReference type="GO" id="GO:0097272">
    <property type="term" value="P:ammonium homeostasis"/>
    <property type="evidence" value="ECO:0007669"/>
    <property type="project" value="TreeGrafter"/>
</dbReference>
<protein>
    <submittedName>
        <fullName evidence="8">Ammonium transporter Rh</fullName>
    </submittedName>
</protein>
<name>A0A1I0CVD5_9PROT</name>
<proteinExistence type="predicted"/>
<feature type="transmembrane region" description="Helical" evidence="6">
    <location>
        <begin position="56"/>
        <end position="73"/>
    </location>
</feature>
<sequence length="525" mass="56783">MFEKPDEQDFCYKVLFNPNNGDAYIVFVSEYDINVDLLKLCTAIQLQRHWGKSLKVHYFLYITIVFMVIRIQTSDRGNPFINKIRNNQMNKDLRLILFSMASLFPLCFSGLAGAVELAPDVSDAQVVAQYNYIIHILAMLLIGFGFLMVFIRRYGFGAITGTYLVVAVSLPLYILLRANGIFGHALEPHTLDALLFAELAAATALIAMGAVLGRLRVFQYALLALLVVPLYLLNEWIVLDDAFGITTGFQDTAGSIVIHAFGAYFGMAMSIVLTTAYQRSKPVESDPTSDRYAMLGSVVLWLFWPSFATALVPLEQMPQTVVNTLLALSGATIATYFVSTMVNKGKTSMVDMANAALAGGVAIGSICDVANPAGAFAIGLLAGTISVLGYRYLLPALEAKFKLYDTCGVHNLHGMPGLLGGFSAFLIIPPSVATAQLAGIGITLLIAIAGGLIAGMLVKLTGTTREPYEDSVEFSHTEGPEAEATVAKLQARIEALENQSITQQSTAQADLSEFRTDPDKPAPQG</sequence>
<evidence type="ECO:0000256" key="4">
    <source>
        <dbReference type="ARBA" id="ARBA00023136"/>
    </source>
</evidence>
<feature type="compositionally biased region" description="Basic and acidic residues" evidence="5">
    <location>
        <begin position="512"/>
        <end position="525"/>
    </location>
</feature>
<feature type="transmembrane region" description="Helical" evidence="6">
    <location>
        <begin position="320"/>
        <end position="338"/>
    </location>
</feature>
<feature type="transmembrane region" description="Helical" evidence="6">
    <location>
        <begin position="194"/>
        <end position="212"/>
    </location>
</feature>
<feature type="transmembrane region" description="Helical" evidence="6">
    <location>
        <begin position="253"/>
        <end position="273"/>
    </location>
</feature>
<comment type="subcellular location">
    <subcellularLocation>
        <location evidence="1">Membrane</location>
        <topology evidence="1">Multi-pass membrane protein</topology>
    </subcellularLocation>
</comment>
<feature type="transmembrane region" description="Helical" evidence="6">
    <location>
        <begin position="438"/>
        <end position="458"/>
    </location>
</feature>
<dbReference type="Gene3D" id="1.10.3430.10">
    <property type="entry name" value="Ammonium transporter AmtB like domains"/>
    <property type="match status" value="1"/>
</dbReference>
<feature type="transmembrane region" description="Helical" evidence="6">
    <location>
        <begin position="163"/>
        <end position="182"/>
    </location>
</feature>
<evidence type="ECO:0000256" key="2">
    <source>
        <dbReference type="ARBA" id="ARBA00022692"/>
    </source>
</evidence>
<dbReference type="PANTHER" id="PTHR11730:SF60">
    <property type="entry name" value="RH50, ISOFORM D"/>
    <property type="match status" value="1"/>
</dbReference>
<dbReference type="PRINTS" id="PR00342">
    <property type="entry name" value="RHESUSRHD"/>
</dbReference>
<feature type="transmembrane region" description="Helical" evidence="6">
    <location>
        <begin position="132"/>
        <end position="151"/>
    </location>
</feature>
<accession>A0A1I0CVD5</accession>
<evidence type="ECO:0000256" key="3">
    <source>
        <dbReference type="ARBA" id="ARBA00022989"/>
    </source>
</evidence>
<dbReference type="InterPro" id="IPR024041">
    <property type="entry name" value="NH4_transpt_AmtB-like_dom"/>
</dbReference>
<keyword evidence="2 6" id="KW-0812">Transmembrane</keyword>
<evidence type="ECO:0000256" key="1">
    <source>
        <dbReference type="ARBA" id="ARBA00004141"/>
    </source>
</evidence>
<feature type="transmembrane region" description="Helical" evidence="6">
    <location>
        <begin position="93"/>
        <end position="112"/>
    </location>
</feature>
<dbReference type="PANTHER" id="PTHR11730">
    <property type="entry name" value="AMMONIUM TRANSPORTER"/>
    <property type="match status" value="1"/>
</dbReference>